<evidence type="ECO:0000259" key="12">
    <source>
        <dbReference type="PROSITE" id="PS50011"/>
    </source>
</evidence>
<protein>
    <recommendedName>
        <fullName evidence="1">non-specific serine/threonine protein kinase</fullName>
        <ecNumber evidence="1">2.7.11.1</ecNumber>
    </recommendedName>
</protein>
<evidence type="ECO:0000256" key="2">
    <source>
        <dbReference type="ARBA" id="ARBA00022527"/>
    </source>
</evidence>
<dbReference type="PROSITE" id="PS00107">
    <property type="entry name" value="PROTEIN_KINASE_ATP"/>
    <property type="match status" value="1"/>
</dbReference>
<feature type="domain" description="Protein kinase" evidence="12">
    <location>
        <begin position="36"/>
        <end position="392"/>
    </location>
</feature>
<dbReference type="GO" id="GO:0000245">
    <property type="term" value="P:spliceosomal complex assembly"/>
    <property type="evidence" value="ECO:0007669"/>
    <property type="project" value="TreeGrafter"/>
</dbReference>
<evidence type="ECO:0000256" key="4">
    <source>
        <dbReference type="ARBA" id="ARBA00022741"/>
    </source>
</evidence>
<dbReference type="GO" id="GO:0004674">
    <property type="term" value="F:protein serine/threonine kinase activity"/>
    <property type="evidence" value="ECO:0007669"/>
    <property type="project" value="UniProtKB-KW"/>
</dbReference>
<gene>
    <name evidence="13" type="ORF">CVIRNUC_003542</name>
</gene>
<dbReference type="PROSITE" id="PS50011">
    <property type="entry name" value="PROTEIN_KINASE_DOM"/>
    <property type="match status" value="1"/>
</dbReference>
<evidence type="ECO:0000256" key="6">
    <source>
        <dbReference type="ARBA" id="ARBA00022840"/>
    </source>
</evidence>
<dbReference type="PANTHER" id="PTHR47634:SF9">
    <property type="entry name" value="PROTEIN KINASE DOMAIN-CONTAINING PROTEIN-RELATED"/>
    <property type="match status" value="1"/>
</dbReference>
<feature type="compositionally biased region" description="Basic and acidic residues" evidence="11">
    <location>
        <begin position="1"/>
        <end position="13"/>
    </location>
</feature>
<comment type="caution">
    <text evidence="13">The sequence shown here is derived from an EMBL/GenBank/DDBJ whole genome shotgun (WGS) entry which is preliminary data.</text>
</comment>
<dbReference type="EMBL" id="CAUYUE010000004">
    <property type="protein sequence ID" value="CAK0768236.1"/>
    <property type="molecule type" value="Genomic_DNA"/>
</dbReference>
<dbReference type="GO" id="GO:0050684">
    <property type="term" value="P:regulation of mRNA processing"/>
    <property type="evidence" value="ECO:0007669"/>
    <property type="project" value="TreeGrafter"/>
</dbReference>
<dbReference type="AlphaFoldDB" id="A0AAV1I0V7"/>
<comment type="similarity">
    <text evidence="10">Belongs to the protein kinase superfamily.</text>
</comment>
<dbReference type="InterPro" id="IPR051334">
    <property type="entry name" value="SRPK"/>
</dbReference>
<evidence type="ECO:0000313" key="13">
    <source>
        <dbReference type="EMBL" id="CAK0768236.1"/>
    </source>
</evidence>
<dbReference type="Gene3D" id="1.10.510.10">
    <property type="entry name" value="Transferase(Phosphotransferase) domain 1"/>
    <property type="match status" value="1"/>
</dbReference>
<evidence type="ECO:0000256" key="5">
    <source>
        <dbReference type="ARBA" id="ARBA00022777"/>
    </source>
</evidence>
<evidence type="ECO:0000256" key="10">
    <source>
        <dbReference type="RuleBase" id="RU000304"/>
    </source>
</evidence>
<dbReference type="Proteomes" id="UP001314263">
    <property type="component" value="Unassembled WGS sequence"/>
</dbReference>
<feature type="compositionally biased region" description="Acidic residues" evidence="11">
    <location>
        <begin position="267"/>
        <end position="290"/>
    </location>
</feature>
<dbReference type="InterPro" id="IPR017441">
    <property type="entry name" value="Protein_kinase_ATP_BS"/>
</dbReference>
<keyword evidence="14" id="KW-1185">Reference proteome</keyword>
<keyword evidence="5" id="KW-0418">Kinase</keyword>
<keyword evidence="3" id="KW-0808">Transferase</keyword>
<dbReference type="InterPro" id="IPR008271">
    <property type="entry name" value="Ser/Thr_kinase_AS"/>
</dbReference>
<dbReference type="EC" id="2.7.11.1" evidence="1"/>
<name>A0AAV1I0V7_9CHLO</name>
<dbReference type="SMART" id="SM00220">
    <property type="entry name" value="S_TKc"/>
    <property type="match status" value="1"/>
</dbReference>
<keyword evidence="6 9" id="KW-0067">ATP-binding</keyword>
<dbReference type="Pfam" id="PF00069">
    <property type="entry name" value="Pkinase"/>
    <property type="match status" value="1"/>
</dbReference>
<sequence>MGGSSRRDSRSSDGSDVPQKSHYYHPARGLVLKGRYRIEGVLGHGRFSKCFEVTDLTVGERRALKVYRASSEFYEYFCNEKKILDAFKGDTHPNVIQAFDRFEVEEDDSTHGAIVYDIMEGDVKKALKGTDGFSVEDTRKIFVQVARGLQFMHDHGIVHADLKPENVLINKDMTVKICDVGSGMLVHEIDSFRVGTVAYQAPELIIGLPYNTKIDVWSLGCLMFELLTDECVFDPEMYFASDADTESEGDEIGEGGADEEKGGDAPGEGEEDDSTLGEMDCTSETDSDEEYVEGYEWELNHFQLSAMRSLIGRVPSSIYGDAKFFPYFFNSRGRLRAMPRNIDNRNIKEILVEEFKKDAQVAEQVQSDMMMALVYDPALRPTAGDMADHMERTYRKAVQKTSRFRGRRKQQ</sequence>
<evidence type="ECO:0000313" key="14">
    <source>
        <dbReference type="Proteomes" id="UP001314263"/>
    </source>
</evidence>
<dbReference type="InterPro" id="IPR011009">
    <property type="entry name" value="Kinase-like_dom_sf"/>
</dbReference>
<dbReference type="InterPro" id="IPR000719">
    <property type="entry name" value="Prot_kinase_dom"/>
</dbReference>
<comment type="catalytic activity">
    <reaction evidence="7">
        <text>L-threonyl-[protein] + ATP = O-phospho-L-threonyl-[protein] + ADP + H(+)</text>
        <dbReference type="Rhea" id="RHEA:46608"/>
        <dbReference type="Rhea" id="RHEA-COMP:11060"/>
        <dbReference type="Rhea" id="RHEA-COMP:11605"/>
        <dbReference type="ChEBI" id="CHEBI:15378"/>
        <dbReference type="ChEBI" id="CHEBI:30013"/>
        <dbReference type="ChEBI" id="CHEBI:30616"/>
        <dbReference type="ChEBI" id="CHEBI:61977"/>
        <dbReference type="ChEBI" id="CHEBI:456216"/>
        <dbReference type="EC" id="2.7.11.1"/>
    </reaction>
</comment>
<evidence type="ECO:0000256" key="3">
    <source>
        <dbReference type="ARBA" id="ARBA00022679"/>
    </source>
</evidence>
<evidence type="ECO:0000256" key="11">
    <source>
        <dbReference type="SAM" id="MobiDB-lite"/>
    </source>
</evidence>
<dbReference type="GO" id="GO:0005524">
    <property type="term" value="F:ATP binding"/>
    <property type="evidence" value="ECO:0007669"/>
    <property type="project" value="UniProtKB-UniRule"/>
</dbReference>
<dbReference type="Gene3D" id="3.30.200.20">
    <property type="entry name" value="Phosphorylase Kinase, domain 1"/>
    <property type="match status" value="1"/>
</dbReference>
<evidence type="ECO:0000256" key="1">
    <source>
        <dbReference type="ARBA" id="ARBA00012513"/>
    </source>
</evidence>
<evidence type="ECO:0000256" key="9">
    <source>
        <dbReference type="PROSITE-ProRule" id="PRU10141"/>
    </source>
</evidence>
<feature type="binding site" evidence="9">
    <location>
        <position position="65"/>
    </location>
    <ligand>
        <name>ATP</name>
        <dbReference type="ChEBI" id="CHEBI:30616"/>
    </ligand>
</feature>
<dbReference type="PANTHER" id="PTHR47634">
    <property type="entry name" value="PROTEIN KINASE DOMAIN-CONTAINING PROTEIN-RELATED"/>
    <property type="match status" value="1"/>
</dbReference>
<keyword evidence="4 9" id="KW-0547">Nucleotide-binding</keyword>
<accession>A0AAV1I0V7</accession>
<evidence type="ECO:0000256" key="8">
    <source>
        <dbReference type="ARBA" id="ARBA00048679"/>
    </source>
</evidence>
<keyword evidence="2 10" id="KW-0723">Serine/threonine-protein kinase</keyword>
<feature type="region of interest" description="Disordered" evidence="11">
    <location>
        <begin position="1"/>
        <end position="22"/>
    </location>
</feature>
<comment type="catalytic activity">
    <reaction evidence="8">
        <text>L-seryl-[protein] + ATP = O-phospho-L-seryl-[protein] + ADP + H(+)</text>
        <dbReference type="Rhea" id="RHEA:17989"/>
        <dbReference type="Rhea" id="RHEA-COMP:9863"/>
        <dbReference type="Rhea" id="RHEA-COMP:11604"/>
        <dbReference type="ChEBI" id="CHEBI:15378"/>
        <dbReference type="ChEBI" id="CHEBI:29999"/>
        <dbReference type="ChEBI" id="CHEBI:30616"/>
        <dbReference type="ChEBI" id="CHEBI:83421"/>
        <dbReference type="ChEBI" id="CHEBI:456216"/>
        <dbReference type="EC" id="2.7.11.1"/>
    </reaction>
</comment>
<dbReference type="PROSITE" id="PS00108">
    <property type="entry name" value="PROTEIN_KINASE_ST"/>
    <property type="match status" value="1"/>
</dbReference>
<evidence type="ECO:0000256" key="7">
    <source>
        <dbReference type="ARBA" id="ARBA00047899"/>
    </source>
</evidence>
<proteinExistence type="inferred from homology"/>
<feature type="compositionally biased region" description="Acidic residues" evidence="11">
    <location>
        <begin position="244"/>
        <end position="257"/>
    </location>
</feature>
<dbReference type="SUPFAM" id="SSF56112">
    <property type="entry name" value="Protein kinase-like (PK-like)"/>
    <property type="match status" value="1"/>
</dbReference>
<feature type="region of interest" description="Disordered" evidence="11">
    <location>
        <begin position="244"/>
        <end position="290"/>
    </location>
</feature>
<reference evidence="13 14" key="1">
    <citation type="submission" date="2023-10" db="EMBL/GenBank/DDBJ databases">
        <authorList>
            <person name="Maclean D."/>
            <person name="Macfadyen A."/>
        </authorList>
    </citation>
    <scope>NUCLEOTIDE SEQUENCE [LARGE SCALE GENOMIC DNA]</scope>
</reference>
<organism evidence="13 14">
    <name type="scientific">Coccomyxa viridis</name>
    <dbReference type="NCBI Taxonomy" id="1274662"/>
    <lineage>
        <taxon>Eukaryota</taxon>
        <taxon>Viridiplantae</taxon>
        <taxon>Chlorophyta</taxon>
        <taxon>core chlorophytes</taxon>
        <taxon>Trebouxiophyceae</taxon>
        <taxon>Trebouxiophyceae incertae sedis</taxon>
        <taxon>Coccomyxaceae</taxon>
        <taxon>Coccomyxa</taxon>
    </lineage>
</organism>